<dbReference type="AlphaFoldDB" id="A0A6N7UTA9"/>
<dbReference type="EMBL" id="VULY01000018">
    <property type="protein sequence ID" value="MSR94234.1"/>
    <property type="molecule type" value="Genomic_DNA"/>
</dbReference>
<proteinExistence type="predicted"/>
<sequence>MFKRIKRLWGRNKRQERRWKKEFYEEVKDLTRHPVVLRMKLYPHHGVTSCYAHCLSVAYQNYKWSRILRLDARAAARGAMLHDLFLYDWHECRAKTGNPVHGLTHPESAYKNARKFFRLGRKERDVIRTHMWPLTLWRIPETKEGWLTVITDKYCGALETCKRKEKRKRVKGR</sequence>
<reference evidence="1 2" key="1">
    <citation type="submission" date="2019-08" db="EMBL/GenBank/DDBJ databases">
        <title>In-depth cultivation of the pig gut microbiome towards novel bacterial diversity and tailored functional studies.</title>
        <authorList>
            <person name="Wylensek D."/>
            <person name="Hitch T.C.A."/>
            <person name="Clavel T."/>
        </authorList>
    </citation>
    <scope>NUCLEOTIDE SEQUENCE [LARGE SCALE GENOMIC DNA]</scope>
    <source>
        <strain evidence="1 2">68-1-5</strain>
    </source>
</reference>
<comment type="caution">
    <text evidence="1">The sequence shown here is derived from an EMBL/GenBank/DDBJ whole genome shotgun (WGS) entry which is preliminary data.</text>
</comment>
<name>A0A6N7UTA9_9FIRM</name>
<accession>A0A6N7UTA9</accession>
<dbReference type="SUPFAM" id="SSF109604">
    <property type="entry name" value="HD-domain/PDEase-like"/>
    <property type="match status" value="1"/>
</dbReference>
<gene>
    <name evidence="1" type="ORF">FYJ34_08160</name>
</gene>
<keyword evidence="2" id="KW-1185">Reference proteome</keyword>
<dbReference type="RefSeq" id="WP_154477736.1">
    <property type="nucleotide sequence ID" value="NZ_JAQYBV010000055.1"/>
</dbReference>
<evidence type="ECO:0000313" key="2">
    <source>
        <dbReference type="Proteomes" id="UP000434409"/>
    </source>
</evidence>
<dbReference type="GO" id="GO:0016787">
    <property type="term" value="F:hydrolase activity"/>
    <property type="evidence" value="ECO:0007669"/>
    <property type="project" value="UniProtKB-KW"/>
</dbReference>
<protein>
    <submittedName>
        <fullName evidence="1">Phosphohydrolase</fullName>
    </submittedName>
</protein>
<evidence type="ECO:0000313" key="1">
    <source>
        <dbReference type="EMBL" id="MSR94234.1"/>
    </source>
</evidence>
<dbReference type="Proteomes" id="UP000434409">
    <property type="component" value="Unassembled WGS sequence"/>
</dbReference>
<keyword evidence="1" id="KW-0378">Hydrolase</keyword>
<organism evidence="1 2">
    <name type="scientific">Suipraeoptans intestinalis</name>
    <dbReference type="NCBI Taxonomy" id="2606628"/>
    <lineage>
        <taxon>Bacteria</taxon>
        <taxon>Bacillati</taxon>
        <taxon>Bacillota</taxon>
        <taxon>Clostridia</taxon>
        <taxon>Lachnospirales</taxon>
        <taxon>Lachnospiraceae</taxon>
        <taxon>Suipraeoptans</taxon>
    </lineage>
</organism>